<dbReference type="EMBL" id="JAMQCR010000002">
    <property type="protein sequence ID" value="MCM2534834.1"/>
    <property type="molecule type" value="Genomic_DNA"/>
</dbReference>
<evidence type="ECO:0000259" key="2">
    <source>
        <dbReference type="Pfam" id="PF13175"/>
    </source>
</evidence>
<feature type="domain" description="Endonuclease GajA/Old nuclease/RecF-like AAA" evidence="2">
    <location>
        <begin position="4"/>
        <end position="105"/>
    </location>
</feature>
<dbReference type="InterPro" id="IPR034139">
    <property type="entry name" value="TOPRIM_OLD"/>
</dbReference>
<dbReference type="PANTHER" id="PTHR43581:SF4">
    <property type="entry name" value="ATP_GTP PHOSPHATASE"/>
    <property type="match status" value="1"/>
</dbReference>
<name>A0ABT0WH54_9BACI</name>
<feature type="domain" description="OLD protein-like TOPRIM" evidence="3">
    <location>
        <begin position="152"/>
        <end position="222"/>
    </location>
</feature>
<dbReference type="PANTHER" id="PTHR43581">
    <property type="entry name" value="ATP/GTP PHOSPHATASE"/>
    <property type="match status" value="1"/>
</dbReference>
<dbReference type="CDD" id="cd01026">
    <property type="entry name" value="TOPRIM_OLD"/>
    <property type="match status" value="1"/>
</dbReference>
<comment type="caution">
    <text evidence="4">The sequence shown here is derived from an EMBL/GenBank/DDBJ whole genome shotgun (WGS) entry which is preliminary data.</text>
</comment>
<feature type="coiled-coil region" evidence="1">
    <location>
        <begin position="286"/>
        <end position="324"/>
    </location>
</feature>
<evidence type="ECO:0000313" key="4">
    <source>
        <dbReference type="EMBL" id="MCM2534834.1"/>
    </source>
</evidence>
<evidence type="ECO:0000256" key="1">
    <source>
        <dbReference type="SAM" id="Coils"/>
    </source>
</evidence>
<reference evidence="4 5" key="1">
    <citation type="submission" date="2022-06" db="EMBL/GenBank/DDBJ databases">
        <authorList>
            <person name="Jeon C.O."/>
        </authorList>
    </citation>
    <scope>NUCLEOTIDE SEQUENCE [LARGE SCALE GENOMIC DNA]</scope>
    <source>
        <strain evidence="4 5">KCTC 13943</strain>
    </source>
</reference>
<dbReference type="InterPro" id="IPR027417">
    <property type="entry name" value="P-loop_NTPase"/>
</dbReference>
<keyword evidence="5" id="KW-1185">Reference proteome</keyword>
<keyword evidence="1" id="KW-0175">Coiled coil</keyword>
<dbReference type="Gene3D" id="3.40.50.300">
    <property type="entry name" value="P-loop containing nucleotide triphosphate hydrolases"/>
    <property type="match status" value="1"/>
</dbReference>
<evidence type="ECO:0000259" key="3">
    <source>
        <dbReference type="Pfam" id="PF20469"/>
    </source>
</evidence>
<evidence type="ECO:0000313" key="5">
    <source>
        <dbReference type="Proteomes" id="UP001523262"/>
    </source>
</evidence>
<accession>A0ABT0WH54</accession>
<gene>
    <name evidence="4" type="ORF">NDK43_23945</name>
</gene>
<sequence>MKFFEDNNKKEPEIRNKEMSFAEILRKLELNLGELGTGLGSSNLLFMAVELLLLSEAEVGPKIALIEEVEAHIHPQAQLRVIKHFEKNANKTGMQYIFTSHSPVLAASIHLESIIFIYNKQAYPMKKGQTKLEAEDYEFLERFLDATKANMFFAQGVIFVEGDAENLLLPAIAEVIDRPLHRYGVSIINVGNLAFKRYSSIFLRTNKIKLMNFPVAIITDLDLKPTDYYNNPCYFKIDEDLNKQIADLYEIDEVNSDLEAIYIQINDVLNKSKTLYGKKFKEKLSEHEQKQKLKEIEAKLGELLKSAEHNFDEYKVKVENEIKERYFHNVEQTRVFISQPWTLEHSIASSNLSHEFEDVLLESHYTEESNRKKQKKEWAITLEQNLRATKVYNFLLNKGVSKSVVAQKFAQYLLKHRQEAKELLVKDKQLQHLIDAIKHVTGGEDGEV</sequence>
<dbReference type="InterPro" id="IPR051396">
    <property type="entry name" value="Bact_Antivir_Def_Nuclease"/>
</dbReference>
<dbReference type="Pfam" id="PF13175">
    <property type="entry name" value="AAA_15"/>
    <property type="match status" value="1"/>
</dbReference>
<dbReference type="SUPFAM" id="SSF52540">
    <property type="entry name" value="P-loop containing nucleoside triphosphate hydrolases"/>
    <property type="match status" value="1"/>
</dbReference>
<dbReference type="Proteomes" id="UP001523262">
    <property type="component" value="Unassembled WGS sequence"/>
</dbReference>
<organism evidence="4 5">
    <name type="scientific">Neobacillus pocheonensis</name>
    <dbReference type="NCBI Taxonomy" id="363869"/>
    <lineage>
        <taxon>Bacteria</taxon>
        <taxon>Bacillati</taxon>
        <taxon>Bacillota</taxon>
        <taxon>Bacilli</taxon>
        <taxon>Bacillales</taxon>
        <taxon>Bacillaceae</taxon>
        <taxon>Neobacillus</taxon>
    </lineage>
</organism>
<proteinExistence type="predicted"/>
<protein>
    <submittedName>
        <fullName evidence="4">AAA family ATPase</fullName>
    </submittedName>
</protein>
<dbReference type="InterPro" id="IPR041685">
    <property type="entry name" value="AAA_GajA/Old/RecF-like"/>
</dbReference>
<dbReference type="Pfam" id="PF20469">
    <property type="entry name" value="OLD-like_TOPRIM"/>
    <property type="match status" value="1"/>
</dbReference>